<organism evidence="2 3">
    <name type="scientific">Claviceps purpurea (strain 20.1)</name>
    <name type="common">Ergot fungus</name>
    <name type="synonym">Sphacelia segetum</name>
    <dbReference type="NCBI Taxonomy" id="1111077"/>
    <lineage>
        <taxon>Eukaryota</taxon>
        <taxon>Fungi</taxon>
        <taxon>Dikarya</taxon>
        <taxon>Ascomycota</taxon>
        <taxon>Pezizomycotina</taxon>
        <taxon>Sordariomycetes</taxon>
        <taxon>Hypocreomycetidae</taxon>
        <taxon>Hypocreales</taxon>
        <taxon>Clavicipitaceae</taxon>
        <taxon>Claviceps</taxon>
    </lineage>
</organism>
<gene>
    <name evidence="2" type="ORF">CPUR_08795</name>
</gene>
<dbReference type="AlphaFoldDB" id="M1W6T4"/>
<name>M1W6T4_CLAP2</name>
<evidence type="ECO:0000256" key="1">
    <source>
        <dbReference type="SAM" id="MobiDB-lite"/>
    </source>
</evidence>
<keyword evidence="3" id="KW-1185">Reference proteome</keyword>
<dbReference type="VEuPathDB" id="FungiDB:CPUR_08795"/>
<evidence type="ECO:0000313" key="3">
    <source>
        <dbReference type="Proteomes" id="UP000016801"/>
    </source>
</evidence>
<protein>
    <submittedName>
        <fullName evidence="2">Uncharacterized protein</fullName>
    </submittedName>
</protein>
<proteinExistence type="predicted"/>
<dbReference type="Proteomes" id="UP000016801">
    <property type="component" value="Unassembled WGS sequence"/>
</dbReference>
<accession>M1W6T4</accession>
<reference evidence="2 3" key="1">
    <citation type="journal article" date="2013" name="PLoS Genet.">
        <title>Plant-symbiotic fungi as chemical engineers: Multi-genome analysis of the Clavicipitaceae reveals dynamics of alkaloid loci.</title>
        <authorList>
            <person name="Schardl C.L."/>
            <person name="Young C.A."/>
            <person name="Hesse U."/>
            <person name="Amyotte S.G."/>
            <person name="Andreeva K."/>
            <person name="Calie P.J."/>
            <person name="Fleetwood D.J."/>
            <person name="Haws D.C."/>
            <person name="Moore N."/>
            <person name="Oeser B."/>
            <person name="Panaccione D.G."/>
            <person name="Schweri K.K."/>
            <person name="Voisey C.R."/>
            <person name="Farman M.L."/>
            <person name="Jaromczyk J.W."/>
            <person name="Roe B.A."/>
            <person name="O'Sullivan D.M."/>
            <person name="Scott B."/>
            <person name="Tudzynski P."/>
            <person name="An Z."/>
            <person name="Arnaoudova E.G."/>
            <person name="Bullock C.T."/>
            <person name="Charlton N.D."/>
            <person name="Chen L."/>
            <person name="Cox M."/>
            <person name="Dinkins R.D."/>
            <person name="Florea S."/>
            <person name="Glenn A.E."/>
            <person name="Gordon A."/>
            <person name="Gueldener U."/>
            <person name="Harris D.R."/>
            <person name="Hollin W."/>
            <person name="Jaromczyk J."/>
            <person name="Johnson R.D."/>
            <person name="Khan A.K."/>
            <person name="Leistner E."/>
            <person name="Leuchtmann A."/>
            <person name="Li C."/>
            <person name="Liu J."/>
            <person name="Liu J."/>
            <person name="Liu M."/>
            <person name="Mace W."/>
            <person name="Machado C."/>
            <person name="Nagabhyru P."/>
            <person name="Pan J."/>
            <person name="Schmid J."/>
            <person name="Sugawara K."/>
            <person name="Steiner U."/>
            <person name="Takach J.E."/>
            <person name="Tanaka E."/>
            <person name="Webb J.S."/>
            <person name="Wilson E.V."/>
            <person name="Wiseman J.L."/>
            <person name="Yoshida R."/>
            <person name="Zeng Z."/>
        </authorList>
    </citation>
    <scope>NUCLEOTIDE SEQUENCE [LARGE SCALE GENOMIC DNA]</scope>
    <source>
        <strain evidence="2 3">20.1</strain>
    </source>
</reference>
<sequence>MSFVNPSTELYNNTVVPHGAAMDEYFVGEPIPDLPPSPLTPLTRCFKSGIPSKSDGGSPPTTAAILPL</sequence>
<dbReference type="EMBL" id="CAGA01000135">
    <property type="protein sequence ID" value="CCE34856.1"/>
    <property type="molecule type" value="Genomic_DNA"/>
</dbReference>
<dbReference type="HOGENOM" id="CLU_2793801_0_0_1"/>
<feature type="region of interest" description="Disordered" evidence="1">
    <location>
        <begin position="49"/>
        <end position="68"/>
    </location>
</feature>
<comment type="caution">
    <text evidence="2">The sequence shown here is derived from an EMBL/GenBank/DDBJ whole genome shotgun (WGS) entry which is preliminary data.</text>
</comment>
<evidence type="ECO:0000313" key="2">
    <source>
        <dbReference type="EMBL" id="CCE34856.1"/>
    </source>
</evidence>